<comment type="similarity">
    <text evidence="2 9">Belongs to the cytochrome P450 family.</text>
</comment>
<evidence type="ECO:0000256" key="6">
    <source>
        <dbReference type="ARBA" id="ARBA00023004"/>
    </source>
</evidence>
<dbReference type="GO" id="GO:0016705">
    <property type="term" value="F:oxidoreductase activity, acting on paired donors, with incorporation or reduction of molecular oxygen"/>
    <property type="evidence" value="ECO:0007669"/>
    <property type="project" value="InterPro"/>
</dbReference>
<evidence type="ECO:0000256" key="7">
    <source>
        <dbReference type="ARBA" id="ARBA00023033"/>
    </source>
</evidence>
<evidence type="ECO:0000256" key="9">
    <source>
        <dbReference type="RuleBase" id="RU000461"/>
    </source>
</evidence>
<proteinExistence type="inferred from homology"/>
<dbReference type="PROSITE" id="PS00086">
    <property type="entry name" value="CYTOCHROME_P450"/>
    <property type="match status" value="1"/>
</dbReference>
<dbReference type="CDD" id="cd11058">
    <property type="entry name" value="CYP60B-like"/>
    <property type="match status" value="1"/>
</dbReference>
<comment type="caution">
    <text evidence="11">The sequence shown here is derived from an EMBL/GenBank/DDBJ whole genome shotgun (WGS) entry which is preliminary data.</text>
</comment>
<reference evidence="11" key="2">
    <citation type="journal article" date="2023" name="IMA Fungus">
        <title>Comparative genomic study of the Penicillium genus elucidates a diverse pangenome and 15 lateral gene transfer events.</title>
        <authorList>
            <person name="Petersen C."/>
            <person name="Sorensen T."/>
            <person name="Nielsen M.R."/>
            <person name="Sondergaard T.E."/>
            <person name="Sorensen J.L."/>
            <person name="Fitzpatrick D.A."/>
            <person name="Frisvad J.C."/>
            <person name="Nielsen K.L."/>
        </authorList>
    </citation>
    <scope>NUCLEOTIDE SEQUENCE</scope>
    <source>
        <strain evidence="11">IBT 21472</strain>
    </source>
</reference>
<dbReference type="SUPFAM" id="SSF48264">
    <property type="entry name" value="Cytochrome P450"/>
    <property type="match status" value="1"/>
</dbReference>
<dbReference type="FunFam" id="1.10.630.10:FF:000047">
    <property type="entry name" value="Cytochrome P450 monooxygenase"/>
    <property type="match status" value="1"/>
</dbReference>
<evidence type="ECO:0000256" key="2">
    <source>
        <dbReference type="ARBA" id="ARBA00010617"/>
    </source>
</evidence>
<dbReference type="GO" id="GO:0020037">
    <property type="term" value="F:heme binding"/>
    <property type="evidence" value="ECO:0007669"/>
    <property type="project" value="InterPro"/>
</dbReference>
<evidence type="ECO:0000256" key="5">
    <source>
        <dbReference type="ARBA" id="ARBA00023002"/>
    </source>
</evidence>
<keyword evidence="7 9" id="KW-0503">Monooxygenase</keyword>
<dbReference type="GO" id="GO:0043386">
    <property type="term" value="P:mycotoxin biosynthetic process"/>
    <property type="evidence" value="ECO:0007669"/>
    <property type="project" value="UniProtKB-ARBA"/>
</dbReference>
<name>A0A9W9PNM8_9EURO</name>
<organism evidence="11 12">
    <name type="scientific">Penicillium atrosanguineum</name>
    <dbReference type="NCBI Taxonomy" id="1132637"/>
    <lineage>
        <taxon>Eukaryota</taxon>
        <taxon>Fungi</taxon>
        <taxon>Dikarya</taxon>
        <taxon>Ascomycota</taxon>
        <taxon>Pezizomycotina</taxon>
        <taxon>Eurotiomycetes</taxon>
        <taxon>Eurotiomycetidae</taxon>
        <taxon>Eurotiales</taxon>
        <taxon>Aspergillaceae</taxon>
        <taxon>Penicillium</taxon>
    </lineage>
</organism>
<dbReference type="InterPro" id="IPR001128">
    <property type="entry name" value="Cyt_P450"/>
</dbReference>
<dbReference type="PRINTS" id="PR00463">
    <property type="entry name" value="EP450I"/>
</dbReference>
<dbReference type="GO" id="GO:0004497">
    <property type="term" value="F:monooxygenase activity"/>
    <property type="evidence" value="ECO:0007669"/>
    <property type="project" value="UniProtKB-KW"/>
</dbReference>
<dbReference type="GO" id="GO:0005506">
    <property type="term" value="F:iron ion binding"/>
    <property type="evidence" value="ECO:0007669"/>
    <property type="project" value="InterPro"/>
</dbReference>
<dbReference type="EMBL" id="JAPZBO010000009">
    <property type="protein sequence ID" value="KAJ5302825.1"/>
    <property type="molecule type" value="Genomic_DNA"/>
</dbReference>
<evidence type="ECO:0000256" key="8">
    <source>
        <dbReference type="PIRSR" id="PIRSR602401-1"/>
    </source>
</evidence>
<evidence type="ECO:0000256" key="1">
    <source>
        <dbReference type="ARBA" id="ARBA00001971"/>
    </source>
</evidence>
<accession>A0A9W9PNM8</accession>
<dbReference type="InterPro" id="IPR017972">
    <property type="entry name" value="Cyt_P450_CS"/>
</dbReference>
<evidence type="ECO:0000313" key="11">
    <source>
        <dbReference type="EMBL" id="KAJ5302825.1"/>
    </source>
</evidence>
<dbReference type="InterPro" id="IPR050121">
    <property type="entry name" value="Cytochrome_P450_monoxygenase"/>
</dbReference>
<keyword evidence="4 8" id="KW-0479">Metal-binding</keyword>
<gene>
    <name evidence="11" type="ORF">N7476_009624</name>
</gene>
<dbReference type="PANTHER" id="PTHR24305:SF210">
    <property type="entry name" value="CYTOCHROME P450 MONOOXYGENASE ASQL-RELATED"/>
    <property type="match status" value="1"/>
</dbReference>
<keyword evidence="5 9" id="KW-0560">Oxidoreductase</keyword>
<evidence type="ECO:0000256" key="4">
    <source>
        <dbReference type="ARBA" id="ARBA00022723"/>
    </source>
</evidence>
<feature type="compositionally biased region" description="Low complexity" evidence="10">
    <location>
        <begin position="7"/>
        <end position="17"/>
    </location>
</feature>
<protein>
    <submittedName>
        <fullName evidence="11">Uncharacterized protein</fullName>
    </submittedName>
</protein>
<evidence type="ECO:0000313" key="12">
    <source>
        <dbReference type="Proteomes" id="UP001147746"/>
    </source>
</evidence>
<reference evidence="11" key="1">
    <citation type="submission" date="2022-12" db="EMBL/GenBank/DDBJ databases">
        <authorList>
            <person name="Petersen C."/>
        </authorList>
    </citation>
    <scope>NUCLEOTIDE SEQUENCE</scope>
    <source>
        <strain evidence="11">IBT 21472</strain>
    </source>
</reference>
<keyword evidence="3 8" id="KW-0349">Heme</keyword>
<feature type="region of interest" description="Disordered" evidence="10">
    <location>
        <begin position="1"/>
        <end position="23"/>
    </location>
</feature>
<evidence type="ECO:0000256" key="10">
    <source>
        <dbReference type="SAM" id="MobiDB-lite"/>
    </source>
</evidence>
<dbReference type="InterPro" id="IPR036396">
    <property type="entry name" value="Cyt_P450_sf"/>
</dbReference>
<comment type="cofactor">
    <cofactor evidence="1 8">
        <name>heme</name>
        <dbReference type="ChEBI" id="CHEBI:30413"/>
    </cofactor>
</comment>
<dbReference type="Gene3D" id="1.10.630.10">
    <property type="entry name" value="Cytochrome P450"/>
    <property type="match status" value="1"/>
</dbReference>
<dbReference type="PANTHER" id="PTHR24305">
    <property type="entry name" value="CYTOCHROME P450"/>
    <property type="match status" value="1"/>
</dbReference>
<dbReference type="Pfam" id="PF00067">
    <property type="entry name" value="p450"/>
    <property type="match status" value="1"/>
</dbReference>
<dbReference type="OrthoDB" id="1470350at2759"/>
<keyword evidence="12" id="KW-1185">Reference proteome</keyword>
<dbReference type="PRINTS" id="PR00385">
    <property type="entry name" value="P450"/>
</dbReference>
<dbReference type="InterPro" id="IPR002401">
    <property type="entry name" value="Cyt_P450_E_grp-I"/>
</dbReference>
<dbReference type="Proteomes" id="UP001147746">
    <property type="component" value="Unassembled WGS sequence"/>
</dbReference>
<keyword evidence="6 8" id="KW-0408">Iron</keyword>
<feature type="binding site" description="axial binding residue" evidence="8">
    <location>
        <position position="457"/>
    </location>
    <ligand>
        <name>heme</name>
        <dbReference type="ChEBI" id="CHEBI:30413"/>
    </ligand>
    <ligandPart>
        <name>Fe</name>
        <dbReference type="ChEBI" id="CHEBI:18248"/>
    </ligandPart>
</feature>
<sequence>MFLNIASGSPVSSEASSTGKTGTNSNREIQLGVYFTVWTIYTLYFHPLCNYPGPKLAAITPLVHLLWDVQGKQHSTIKILHDKYGDIVRIAPNSLVYRAAPAWRDIYGHRKKGHLTFRKDPALYTPTPNGVNAIITANDKQHNRMRRLLTHAFSSKALGEQEGILHTYANMLIEKLKGLLGQEQSLVVDMTRWFNYATFDLIGDLAFGEPFGCLAESRYHWWVVIILDAVKASSYLKVFWFYPILLPLVVFLIPRHLMQKRTDSFNLSVEKVRRRLKSGTTRPDFTSYILRHSKDGKGLTPSEVDANAAVFVLAGSETTAALLSGCVYYLLRHRDKYLRLIREVRGVFGQASDINLSVIAKMPYLNAVLAETMRIYPPIPAMLPRIVPEGGAFIDGEYVPEGVSVSISLYSAFHSADNFLLPNAFFPERWLDSPESGRFMSDKKEAFQPFSYGPRNCLGQHLANAEMRLILTKILFNFDLKLEPESMGWSTQKSFSLWKRPPLMVQLNRAGSMEFNPLA</sequence>
<dbReference type="AlphaFoldDB" id="A0A9W9PNM8"/>
<evidence type="ECO:0000256" key="3">
    <source>
        <dbReference type="ARBA" id="ARBA00022617"/>
    </source>
</evidence>